<dbReference type="Proteomes" id="UP000710432">
    <property type="component" value="Unassembled WGS sequence"/>
</dbReference>
<keyword evidence="1" id="KW-0808">Transferase</keyword>
<reference evidence="1" key="1">
    <citation type="submission" date="2020-03" db="EMBL/GenBank/DDBJ databases">
        <title>Studies in the Genomics of Life Span.</title>
        <authorList>
            <person name="Glass D."/>
        </authorList>
    </citation>
    <scope>NUCLEOTIDE SEQUENCE</scope>
    <source>
        <strain evidence="1">LTLLF</strain>
        <tissue evidence="1">Muscle</tissue>
    </source>
</reference>
<sequence>MFERLPVESVRDQLPCLVTLISLLATTEYRHGFSVSVETASSNYATTVQVKEVNRMHISPNNHNAIHPGD</sequence>
<evidence type="ECO:0000313" key="1">
    <source>
        <dbReference type="EMBL" id="KAH0502826.1"/>
    </source>
</evidence>
<keyword evidence="1" id="KW-0418">Kinase</keyword>
<dbReference type="AlphaFoldDB" id="A0A8J6FZ35"/>
<name>A0A8J6FZ35_MICOH</name>
<dbReference type="GO" id="GO:0016301">
    <property type="term" value="F:kinase activity"/>
    <property type="evidence" value="ECO:0007669"/>
    <property type="project" value="UniProtKB-KW"/>
</dbReference>
<dbReference type="Gene3D" id="2.30.42.10">
    <property type="match status" value="1"/>
</dbReference>
<organism evidence="1 2">
    <name type="scientific">Microtus ochrogaster</name>
    <name type="common">Prairie vole</name>
    <dbReference type="NCBI Taxonomy" id="79684"/>
    <lineage>
        <taxon>Eukaryota</taxon>
        <taxon>Metazoa</taxon>
        <taxon>Chordata</taxon>
        <taxon>Craniata</taxon>
        <taxon>Vertebrata</taxon>
        <taxon>Euteleostomi</taxon>
        <taxon>Mammalia</taxon>
        <taxon>Eutheria</taxon>
        <taxon>Euarchontoglires</taxon>
        <taxon>Glires</taxon>
        <taxon>Rodentia</taxon>
        <taxon>Myomorpha</taxon>
        <taxon>Muroidea</taxon>
        <taxon>Cricetidae</taxon>
        <taxon>Arvicolinae</taxon>
        <taxon>Microtus</taxon>
    </lineage>
</organism>
<evidence type="ECO:0000313" key="2">
    <source>
        <dbReference type="Proteomes" id="UP000710432"/>
    </source>
</evidence>
<comment type="caution">
    <text evidence="1">The sequence shown here is derived from an EMBL/GenBank/DDBJ whole genome shotgun (WGS) entry which is preliminary data.</text>
</comment>
<proteinExistence type="predicted"/>
<protein>
    <submittedName>
        <fullName evidence="1">LIM domain kinase 2</fullName>
    </submittedName>
</protein>
<gene>
    <name evidence="1" type="ORF">LTLLF_190435</name>
</gene>
<dbReference type="InterPro" id="IPR036034">
    <property type="entry name" value="PDZ_sf"/>
</dbReference>
<accession>A0A8J6FZ35</accession>
<dbReference type="EMBL" id="JAATJU010025700">
    <property type="protein sequence ID" value="KAH0502826.1"/>
    <property type="molecule type" value="Genomic_DNA"/>
</dbReference>